<organism evidence="1 2">
    <name type="scientific">Phaseolus coccineus</name>
    <name type="common">Scarlet runner bean</name>
    <name type="synonym">Phaseolus multiflorus</name>
    <dbReference type="NCBI Taxonomy" id="3886"/>
    <lineage>
        <taxon>Eukaryota</taxon>
        <taxon>Viridiplantae</taxon>
        <taxon>Streptophyta</taxon>
        <taxon>Embryophyta</taxon>
        <taxon>Tracheophyta</taxon>
        <taxon>Spermatophyta</taxon>
        <taxon>Magnoliopsida</taxon>
        <taxon>eudicotyledons</taxon>
        <taxon>Gunneridae</taxon>
        <taxon>Pentapetalae</taxon>
        <taxon>rosids</taxon>
        <taxon>fabids</taxon>
        <taxon>Fabales</taxon>
        <taxon>Fabaceae</taxon>
        <taxon>Papilionoideae</taxon>
        <taxon>50 kb inversion clade</taxon>
        <taxon>NPAAA clade</taxon>
        <taxon>indigoferoid/millettioid clade</taxon>
        <taxon>Phaseoleae</taxon>
        <taxon>Phaseolus</taxon>
    </lineage>
</organism>
<keyword evidence="2" id="KW-1185">Reference proteome</keyword>
<name>A0AAN9N0X4_PHACN</name>
<proteinExistence type="predicted"/>
<comment type="caution">
    <text evidence="1">The sequence shown here is derived from an EMBL/GenBank/DDBJ whole genome shotgun (WGS) entry which is preliminary data.</text>
</comment>
<accession>A0AAN9N0X4</accession>
<evidence type="ECO:0000313" key="1">
    <source>
        <dbReference type="EMBL" id="KAK7364317.1"/>
    </source>
</evidence>
<dbReference type="EMBL" id="JAYMYR010000005">
    <property type="protein sequence ID" value="KAK7364317.1"/>
    <property type="molecule type" value="Genomic_DNA"/>
</dbReference>
<protein>
    <submittedName>
        <fullName evidence="1">Uncharacterized protein</fullName>
    </submittedName>
</protein>
<reference evidence="1 2" key="1">
    <citation type="submission" date="2024-01" db="EMBL/GenBank/DDBJ databases">
        <title>The genomes of 5 underutilized Papilionoideae crops provide insights into root nodulation and disease resistanc.</title>
        <authorList>
            <person name="Jiang F."/>
        </authorList>
    </citation>
    <scope>NUCLEOTIDE SEQUENCE [LARGE SCALE GENOMIC DNA]</scope>
    <source>
        <strain evidence="1">JINMINGXINNONG_FW02</strain>
        <tissue evidence="1">Leaves</tissue>
    </source>
</reference>
<sequence length="143" mass="16038">MTATFAIVVTVAMKNMQSSHSLFVLLKENPEDSLTIPNRLSDVLLVHTLLIHALKGSDVVQYGDSLLLPGRHDLRIGVLFSKGMGSLVELHKLKDQLVEFTSSLKECWEERVEPGLGSLRSEEGGVEMEHVMMMTEVRCDWRC</sequence>
<gene>
    <name evidence="1" type="ORF">VNO80_12874</name>
</gene>
<evidence type="ECO:0000313" key="2">
    <source>
        <dbReference type="Proteomes" id="UP001374584"/>
    </source>
</evidence>
<dbReference type="Proteomes" id="UP001374584">
    <property type="component" value="Unassembled WGS sequence"/>
</dbReference>
<dbReference type="AlphaFoldDB" id="A0AAN9N0X4"/>